<dbReference type="InterPro" id="IPR003660">
    <property type="entry name" value="HAMP_dom"/>
</dbReference>
<dbReference type="SUPFAM" id="SSF103190">
    <property type="entry name" value="Sensory domain-like"/>
    <property type="match status" value="1"/>
</dbReference>
<dbReference type="SMART" id="SM00044">
    <property type="entry name" value="CYCc"/>
    <property type="match status" value="1"/>
</dbReference>
<evidence type="ECO:0000259" key="8">
    <source>
        <dbReference type="PROSITE" id="PS50885"/>
    </source>
</evidence>
<feature type="domain" description="Guanylate cyclase" evidence="7">
    <location>
        <begin position="453"/>
        <end position="585"/>
    </location>
</feature>
<dbReference type="PANTHER" id="PTHR43081:SF1">
    <property type="entry name" value="ADENYLATE CYCLASE, TERMINAL-DIFFERENTIATION SPECIFIC"/>
    <property type="match status" value="1"/>
</dbReference>
<dbReference type="GO" id="GO:0009190">
    <property type="term" value="P:cyclic nucleotide biosynthetic process"/>
    <property type="evidence" value="ECO:0007669"/>
    <property type="project" value="InterPro"/>
</dbReference>
<protein>
    <submittedName>
        <fullName evidence="9">Adenylate/guanylate cyclase domain-containing protein</fullName>
    </submittedName>
</protein>
<accession>A0A2W4CM17</accession>
<dbReference type="InterPro" id="IPR029787">
    <property type="entry name" value="Nucleotide_cyclase"/>
</dbReference>
<dbReference type="Pfam" id="PF00211">
    <property type="entry name" value="Guanylate_cyc"/>
    <property type="match status" value="1"/>
</dbReference>
<dbReference type="RefSeq" id="WP_111160778.1">
    <property type="nucleotide sequence ID" value="NZ_PCDP01000035.1"/>
</dbReference>
<evidence type="ECO:0000256" key="5">
    <source>
        <dbReference type="ARBA" id="ARBA00023136"/>
    </source>
</evidence>
<evidence type="ECO:0000313" key="9">
    <source>
        <dbReference type="EMBL" id="PZM13927.1"/>
    </source>
</evidence>
<evidence type="ECO:0000256" key="4">
    <source>
        <dbReference type="ARBA" id="ARBA00022989"/>
    </source>
</evidence>
<keyword evidence="4 6" id="KW-1133">Transmembrane helix</keyword>
<keyword evidence="5 6" id="KW-0472">Membrane</keyword>
<dbReference type="PANTHER" id="PTHR43081">
    <property type="entry name" value="ADENYLATE CYCLASE, TERMINAL-DIFFERENTIATION SPECIFIC-RELATED"/>
    <property type="match status" value="1"/>
</dbReference>
<dbReference type="InterPro" id="IPR033479">
    <property type="entry name" value="dCache_1"/>
</dbReference>
<reference evidence="9 10" key="1">
    <citation type="journal article" date="2018" name="Sci. Rep.">
        <title>Rhizobium tumorigenes sp. nov., a novel plant tumorigenic bacterium isolated from cane gall tumors on thornless blackberry.</title>
        <authorList>
            <person name="Kuzmanovi N."/>
            <person name="Smalla K."/>
            <person name="Gronow S."/>
            <person name="PuBawska J."/>
        </authorList>
    </citation>
    <scope>NUCLEOTIDE SEQUENCE [LARGE SCALE GENOMIC DNA]</scope>
    <source>
        <strain evidence="9 10">CCBAU 85046</strain>
    </source>
</reference>
<comment type="subcellular location">
    <subcellularLocation>
        <location evidence="1">Cell membrane</location>
        <topology evidence="1">Multi-pass membrane protein</topology>
    </subcellularLocation>
</comment>
<evidence type="ECO:0000313" key="10">
    <source>
        <dbReference type="Proteomes" id="UP000248925"/>
    </source>
</evidence>
<dbReference type="Pfam" id="PF02743">
    <property type="entry name" value="dCache_1"/>
    <property type="match status" value="1"/>
</dbReference>
<dbReference type="AlphaFoldDB" id="A0A2W4CM17"/>
<keyword evidence="2" id="KW-1003">Cell membrane</keyword>
<dbReference type="SUPFAM" id="SSF55073">
    <property type="entry name" value="Nucleotide cyclase"/>
    <property type="match status" value="1"/>
</dbReference>
<evidence type="ECO:0000256" key="6">
    <source>
        <dbReference type="SAM" id="Phobius"/>
    </source>
</evidence>
<evidence type="ECO:0000259" key="7">
    <source>
        <dbReference type="PROSITE" id="PS50125"/>
    </source>
</evidence>
<sequence length="637" mass="69250">MRWSKPLRVHLGVLVVASLLCTSMPIVWMAFKRGSDAAVQAGVQQMREMSLRLIEGYRNSLQAGTETVALASTLPQLVSPPPQDLEAKQEFFLEALRNVPNATSIYTGYPDGSYLQVINTARDDVRQTLSAPDGTAFAIRTIARRQGADVISTLRFLDGKAKSIGERPVEYASFDPRQRPWYQTAVQDGVPVSVGPYVAGTLQIPTLTIAAPIRDNGHVVVGINIHLQTVSRLLDAQGISPRARAYIVDAGNDLVAHSDPDIMSKITAVWSRGAVASETTANSFDASLDTVARLRRDPAYANGGLARIELDGENYLVQIAPISVSGLFKESTAAIVVPMEDLVAEANRLLVHNLLIAAAFVIAGVAASVILSRMVSRSLYRLADEARRIGDLDVSEKAASHSLITEINTLAKALAASRHAIRQFALYVPREVVRQIVNPEGRTLVKARRQDVTVLFTDIRDFTTISEQHAPEDVVDTLSAYFEVLNTIAERNGGTVVQYLGDSIFVMWNAPVEDVRHVENGCRCALAMKAAVDGLNEDYRKSGRPELVTRFGLHTGPAVVGSFGAISRQQYTAMGDTINVASRLEGLNKQFDTSILASAAIHDAVADRFNLRPLGLTEIKGRAEKVDVWELVGESCD</sequence>
<name>A0A2W4CM17_9HYPH</name>
<gene>
    <name evidence="9" type="ORF">CPY51_13805</name>
</gene>
<dbReference type="EMBL" id="PCDP01000035">
    <property type="protein sequence ID" value="PZM13927.1"/>
    <property type="molecule type" value="Genomic_DNA"/>
</dbReference>
<evidence type="ECO:0000256" key="1">
    <source>
        <dbReference type="ARBA" id="ARBA00004651"/>
    </source>
</evidence>
<evidence type="ECO:0000256" key="2">
    <source>
        <dbReference type="ARBA" id="ARBA00022475"/>
    </source>
</evidence>
<dbReference type="CDD" id="cd12913">
    <property type="entry name" value="PDC1_MCP_like"/>
    <property type="match status" value="1"/>
</dbReference>
<proteinExistence type="predicted"/>
<dbReference type="InterPro" id="IPR001054">
    <property type="entry name" value="A/G_cyclase"/>
</dbReference>
<keyword evidence="10" id="KW-1185">Reference proteome</keyword>
<organism evidence="9 10">
    <name type="scientific">Rhizobium tubonense</name>
    <dbReference type="NCBI Taxonomy" id="484088"/>
    <lineage>
        <taxon>Bacteria</taxon>
        <taxon>Pseudomonadati</taxon>
        <taxon>Pseudomonadota</taxon>
        <taxon>Alphaproteobacteria</taxon>
        <taxon>Hyphomicrobiales</taxon>
        <taxon>Rhizobiaceae</taxon>
        <taxon>Rhizobium/Agrobacterium group</taxon>
        <taxon>Rhizobium</taxon>
    </lineage>
</organism>
<dbReference type="GO" id="GO:0035556">
    <property type="term" value="P:intracellular signal transduction"/>
    <property type="evidence" value="ECO:0007669"/>
    <property type="project" value="InterPro"/>
</dbReference>
<dbReference type="PROSITE" id="PS50885">
    <property type="entry name" value="HAMP"/>
    <property type="match status" value="1"/>
</dbReference>
<dbReference type="PROSITE" id="PS50125">
    <property type="entry name" value="GUANYLATE_CYCLASE_2"/>
    <property type="match status" value="1"/>
</dbReference>
<dbReference type="InterPro" id="IPR050697">
    <property type="entry name" value="Adenylyl/Guanylyl_Cyclase_3/4"/>
</dbReference>
<feature type="domain" description="HAMP" evidence="8">
    <location>
        <begin position="373"/>
        <end position="426"/>
    </location>
</feature>
<dbReference type="Gene3D" id="3.30.70.1230">
    <property type="entry name" value="Nucleotide cyclase"/>
    <property type="match status" value="1"/>
</dbReference>
<dbReference type="OrthoDB" id="9789782at2"/>
<dbReference type="InterPro" id="IPR029151">
    <property type="entry name" value="Sensor-like_sf"/>
</dbReference>
<feature type="transmembrane region" description="Helical" evidence="6">
    <location>
        <begin position="349"/>
        <end position="371"/>
    </location>
</feature>
<dbReference type="Gene3D" id="6.10.340.10">
    <property type="match status" value="1"/>
</dbReference>
<dbReference type="Proteomes" id="UP000248925">
    <property type="component" value="Unassembled WGS sequence"/>
</dbReference>
<comment type="caution">
    <text evidence="9">The sequence shown here is derived from an EMBL/GenBank/DDBJ whole genome shotgun (WGS) entry which is preliminary data.</text>
</comment>
<dbReference type="Gene3D" id="3.30.450.20">
    <property type="entry name" value="PAS domain"/>
    <property type="match status" value="1"/>
</dbReference>
<dbReference type="GO" id="GO:0004016">
    <property type="term" value="F:adenylate cyclase activity"/>
    <property type="evidence" value="ECO:0007669"/>
    <property type="project" value="UniProtKB-ARBA"/>
</dbReference>
<keyword evidence="3 6" id="KW-0812">Transmembrane</keyword>
<dbReference type="CDD" id="cd07302">
    <property type="entry name" value="CHD"/>
    <property type="match status" value="1"/>
</dbReference>
<dbReference type="GO" id="GO:0005886">
    <property type="term" value="C:plasma membrane"/>
    <property type="evidence" value="ECO:0007669"/>
    <property type="project" value="UniProtKB-SubCell"/>
</dbReference>
<evidence type="ECO:0000256" key="3">
    <source>
        <dbReference type="ARBA" id="ARBA00022692"/>
    </source>
</evidence>